<feature type="region of interest" description="Disordered" evidence="1">
    <location>
        <begin position="18"/>
        <end position="86"/>
    </location>
</feature>
<dbReference type="InterPro" id="IPR052396">
    <property type="entry name" value="Meiotic_Drive_Suppr_Kinase"/>
</dbReference>
<dbReference type="Gene3D" id="1.10.510.10">
    <property type="entry name" value="Transferase(Phosphotransferase) domain 1"/>
    <property type="match status" value="1"/>
</dbReference>
<reference evidence="2 3" key="1">
    <citation type="submission" date="2015-09" db="EMBL/GenBank/DDBJ databases">
        <title>Draft genome of a European isolate of the apple canker pathogen Neonectria ditissima.</title>
        <authorList>
            <person name="Gomez-Cortecero A."/>
            <person name="Harrison R.J."/>
            <person name="Armitage A.D."/>
        </authorList>
    </citation>
    <scope>NUCLEOTIDE SEQUENCE [LARGE SCALE GENOMIC DNA]</scope>
    <source>
        <strain evidence="2 3">R09/05</strain>
    </source>
</reference>
<gene>
    <name evidence="2" type="ORF">AK830_g7475</name>
</gene>
<name>A0A0P7BG54_9HYPO</name>
<feature type="compositionally biased region" description="Basic and acidic residues" evidence="1">
    <location>
        <begin position="18"/>
        <end position="76"/>
    </location>
</feature>
<dbReference type="AlphaFoldDB" id="A0A0P7BG54"/>
<evidence type="ECO:0008006" key="4">
    <source>
        <dbReference type="Google" id="ProtNLM"/>
    </source>
</evidence>
<dbReference type="InterPro" id="IPR011009">
    <property type="entry name" value="Kinase-like_dom_sf"/>
</dbReference>
<sequence length="865" mass="97825">MDTPKSVEELERLLQEAVERANVERRRADEAERNQQDERRRADEAERNQQDERRRADEEQQRADQEQRRADQEQQRADQANEQTQQTTLSEYIAACHSLVFSRLNVETNRDLSSRGSITNPRNKLCPANLRPWSDFLELQRITFGALLATFPAERRTFESRNFLAGLGKRVSLRPVANEKTLEYFQHNSVEDPVRCILDQLKEVEATKNEFDLGNGIIFENHPHAISDASEEVIEQTPSTPPRTPGHGFDLDQLRPDQICVYRSEDARLPNSRTMIYITEYKAPHKLTTSHLRAGLRPLDIYKDVVNRKTIPTSVDPDALFQYHAERLTASAITQTYHYMIEGGLEYGVLTTGETMVFLRVNWHEPETLYYHLAEPGPEVSAHLDHFQSCTAVGQCLAFSLMALGSGRRGHGQEERQMAIEGSKRWAEDFETTLRSIPSNERSVPDGSSYAPTTYSDADRSPYPFRAERRYPPGQDEPTRDMTRRESPESSDDESAPNLPDTPSPTERRSNGGQGTRRSQRLVQRPRGGGEQGRQYCTQRCLLGLVRGELLDSNCPNVKLHAGQHCVTDAHGHPVDHNAWLQLLRKQLKQSLDDGITPLQLGGARGVLFKVTLLVYGYTFVCKGTVRAFIKDLEHEAAVYRRLGQIQGINIPVFLGAIDLQSMNKIYYYDFRVYVVHMTFLSWGGNRLDKADLGDENKSLQNAAVRSLQAMHRKGVVHKDARMENMLFNPETNGVMWVDFERAALLKLPRLPLEPLVPNKRARRHGDDGRDKSEGLHKRTQRARAFDQDIAMARAVFIVGLLVLGTRSNTSAAPRDPSSVELRLANPPTATCACDLKIPVRSPEPTMASVLQTPTATPHRSNAAS</sequence>
<dbReference type="Proteomes" id="UP000050424">
    <property type="component" value="Unassembled WGS sequence"/>
</dbReference>
<feature type="region of interest" description="Disordered" evidence="1">
    <location>
        <begin position="434"/>
        <end position="533"/>
    </location>
</feature>
<evidence type="ECO:0000313" key="2">
    <source>
        <dbReference type="EMBL" id="KPM39089.1"/>
    </source>
</evidence>
<protein>
    <recommendedName>
        <fullName evidence="4">Protein kinase domain-containing protein</fullName>
    </recommendedName>
</protein>
<organism evidence="2 3">
    <name type="scientific">Neonectria ditissima</name>
    <dbReference type="NCBI Taxonomy" id="78410"/>
    <lineage>
        <taxon>Eukaryota</taxon>
        <taxon>Fungi</taxon>
        <taxon>Dikarya</taxon>
        <taxon>Ascomycota</taxon>
        <taxon>Pezizomycotina</taxon>
        <taxon>Sordariomycetes</taxon>
        <taxon>Hypocreomycetidae</taxon>
        <taxon>Hypocreales</taxon>
        <taxon>Nectriaceae</taxon>
        <taxon>Neonectria</taxon>
    </lineage>
</organism>
<proteinExistence type="predicted"/>
<feature type="compositionally biased region" description="Basic and acidic residues" evidence="1">
    <location>
        <begin position="765"/>
        <end position="777"/>
    </location>
</feature>
<dbReference type="PANTHER" id="PTHR37171">
    <property type="entry name" value="SERINE/THREONINE-PROTEIN KINASE YRZF-RELATED"/>
    <property type="match status" value="1"/>
</dbReference>
<evidence type="ECO:0000256" key="1">
    <source>
        <dbReference type="SAM" id="MobiDB-lite"/>
    </source>
</evidence>
<keyword evidence="3" id="KW-1185">Reference proteome</keyword>
<comment type="caution">
    <text evidence="2">The sequence shown here is derived from an EMBL/GenBank/DDBJ whole genome shotgun (WGS) entry which is preliminary data.</text>
</comment>
<dbReference type="OrthoDB" id="8905873at2759"/>
<dbReference type="EMBL" id="LKCW01000116">
    <property type="protein sequence ID" value="KPM39089.1"/>
    <property type="molecule type" value="Genomic_DNA"/>
</dbReference>
<accession>A0A0P7BG54</accession>
<evidence type="ECO:0000313" key="3">
    <source>
        <dbReference type="Proteomes" id="UP000050424"/>
    </source>
</evidence>
<dbReference type="SUPFAM" id="SSF56112">
    <property type="entry name" value="Protein kinase-like (PK-like)"/>
    <property type="match status" value="1"/>
</dbReference>
<feature type="compositionally biased region" description="Basic and acidic residues" evidence="1">
    <location>
        <begin position="466"/>
        <end position="488"/>
    </location>
</feature>
<feature type="region of interest" description="Disordered" evidence="1">
    <location>
        <begin position="757"/>
        <end position="780"/>
    </location>
</feature>
<dbReference type="PANTHER" id="PTHR37171:SF1">
    <property type="entry name" value="SERINE_THREONINE-PROTEIN KINASE YRZF-RELATED"/>
    <property type="match status" value="1"/>
</dbReference>
<dbReference type="STRING" id="78410.A0A0P7BG54"/>